<gene>
    <name evidence="1" type="ORF">PC110_g11438</name>
    <name evidence="2" type="ORF">PC110_g2927</name>
</gene>
<dbReference type="STRING" id="29920.A0A329S8F4"/>
<reference evidence="1 3" key="1">
    <citation type="submission" date="2018-01" db="EMBL/GenBank/DDBJ databases">
        <title>Draft genome of the strawberry crown rot pathogen Phytophthora cactorum.</title>
        <authorList>
            <person name="Armitage A.D."/>
            <person name="Lysoe E."/>
            <person name="Nellist C.F."/>
            <person name="Harrison R.J."/>
            <person name="Brurberg M.B."/>
        </authorList>
    </citation>
    <scope>NUCLEOTIDE SEQUENCE [LARGE SCALE GENOMIC DNA]</scope>
    <source>
        <strain evidence="1 3">10300</strain>
    </source>
</reference>
<dbReference type="VEuPathDB" id="FungiDB:PC110_g11438"/>
<evidence type="ECO:0000313" key="1">
    <source>
        <dbReference type="EMBL" id="RAW32216.1"/>
    </source>
</evidence>
<accession>A0A329S8F4</accession>
<dbReference type="VEuPathDB" id="FungiDB:PC110_g2927"/>
<evidence type="ECO:0000313" key="3">
    <source>
        <dbReference type="Proteomes" id="UP000251314"/>
    </source>
</evidence>
<proteinExistence type="predicted"/>
<dbReference type="Proteomes" id="UP000251314">
    <property type="component" value="Unassembled WGS sequence"/>
</dbReference>
<name>A0A329S8F4_9STRA</name>
<dbReference type="AlphaFoldDB" id="A0A329S8F4"/>
<dbReference type="EMBL" id="MJFZ01000287">
    <property type="protein sequence ID" value="RAW32216.1"/>
    <property type="molecule type" value="Genomic_DNA"/>
</dbReference>
<evidence type="ECO:0000313" key="2">
    <source>
        <dbReference type="EMBL" id="RAW40850.1"/>
    </source>
</evidence>
<comment type="caution">
    <text evidence="1">The sequence shown here is derived from an EMBL/GenBank/DDBJ whole genome shotgun (WGS) entry which is preliminary data.</text>
</comment>
<keyword evidence="3" id="KW-1185">Reference proteome</keyword>
<sequence length="158" mass="17756">MTSISKPFNYIVSTTQENQQVGKILAGWDSKAEPCLPTLNVCDAVVRHKIQQLQHALFASAFGFSDSMNLRYDVLEVLMAVAMLHYHDMLQLAPEGPYIERMKRTIKQFSITETELASWAFTIHSDLVARRKSPANAESATALTVDDLVEKQTTLIQQ</sequence>
<protein>
    <submittedName>
        <fullName evidence="1">Uncharacterized protein</fullName>
    </submittedName>
</protein>
<organism evidence="1 3">
    <name type="scientific">Phytophthora cactorum</name>
    <dbReference type="NCBI Taxonomy" id="29920"/>
    <lineage>
        <taxon>Eukaryota</taxon>
        <taxon>Sar</taxon>
        <taxon>Stramenopiles</taxon>
        <taxon>Oomycota</taxon>
        <taxon>Peronosporomycetes</taxon>
        <taxon>Peronosporales</taxon>
        <taxon>Peronosporaceae</taxon>
        <taxon>Phytophthora</taxon>
    </lineage>
</organism>
<dbReference type="EMBL" id="MJFZ01000040">
    <property type="protein sequence ID" value="RAW40850.1"/>
    <property type="molecule type" value="Genomic_DNA"/>
</dbReference>
<dbReference type="OrthoDB" id="124246at2759"/>